<sequence>PAGLASAYEDTPFTCKILQAPQEYLSFALSEGLLFLMNPGETSAPLVVPNAIFKGRRVRELCIDHAHTTLSHAGYCKTLDYLQKEYWW</sequence>
<organism evidence="1 2">
    <name type="scientific">Calocera viscosa (strain TUFC12733)</name>
    <dbReference type="NCBI Taxonomy" id="1330018"/>
    <lineage>
        <taxon>Eukaryota</taxon>
        <taxon>Fungi</taxon>
        <taxon>Dikarya</taxon>
        <taxon>Basidiomycota</taxon>
        <taxon>Agaricomycotina</taxon>
        <taxon>Dacrymycetes</taxon>
        <taxon>Dacrymycetales</taxon>
        <taxon>Dacrymycetaceae</taxon>
        <taxon>Calocera</taxon>
    </lineage>
</organism>
<feature type="non-terminal residue" evidence="1">
    <location>
        <position position="88"/>
    </location>
</feature>
<dbReference type="EMBL" id="KV417302">
    <property type="protein sequence ID" value="KZO93370.1"/>
    <property type="molecule type" value="Genomic_DNA"/>
</dbReference>
<evidence type="ECO:0000313" key="2">
    <source>
        <dbReference type="Proteomes" id="UP000076738"/>
    </source>
</evidence>
<protein>
    <recommendedName>
        <fullName evidence="3">Integrase zinc-binding domain-containing protein</fullName>
    </recommendedName>
</protein>
<keyword evidence="2" id="KW-1185">Reference proteome</keyword>
<accession>A0A167J9I5</accession>
<dbReference type="OrthoDB" id="3249394at2759"/>
<proteinExistence type="predicted"/>
<dbReference type="STRING" id="1330018.A0A167J9I5"/>
<evidence type="ECO:0000313" key="1">
    <source>
        <dbReference type="EMBL" id="KZO93370.1"/>
    </source>
</evidence>
<evidence type="ECO:0008006" key="3">
    <source>
        <dbReference type="Google" id="ProtNLM"/>
    </source>
</evidence>
<dbReference type="Proteomes" id="UP000076738">
    <property type="component" value="Unassembled WGS sequence"/>
</dbReference>
<feature type="non-terminal residue" evidence="1">
    <location>
        <position position="1"/>
    </location>
</feature>
<gene>
    <name evidence="1" type="ORF">CALVIDRAFT_468456</name>
</gene>
<reference evidence="1 2" key="1">
    <citation type="journal article" date="2016" name="Mol. Biol. Evol.">
        <title>Comparative Genomics of Early-Diverging Mushroom-Forming Fungi Provides Insights into the Origins of Lignocellulose Decay Capabilities.</title>
        <authorList>
            <person name="Nagy L.G."/>
            <person name="Riley R."/>
            <person name="Tritt A."/>
            <person name="Adam C."/>
            <person name="Daum C."/>
            <person name="Floudas D."/>
            <person name="Sun H."/>
            <person name="Yadav J.S."/>
            <person name="Pangilinan J."/>
            <person name="Larsson K.H."/>
            <person name="Matsuura K."/>
            <person name="Barry K."/>
            <person name="Labutti K."/>
            <person name="Kuo R."/>
            <person name="Ohm R.A."/>
            <person name="Bhattacharya S.S."/>
            <person name="Shirouzu T."/>
            <person name="Yoshinaga Y."/>
            <person name="Martin F.M."/>
            <person name="Grigoriev I.V."/>
            <person name="Hibbett D.S."/>
        </authorList>
    </citation>
    <scope>NUCLEOTIDE SEQUENCE [LARGE SCALE GENOMIC DNA]</scope>
    <source>
        <strain evidence="1 2">TUFC12733</strain>
    </source>
</reference>
<dbReference type="AlphaFoldDB" id="A0A167J9I5"/>
<dbReference type="Gene3D" id="1.10.340.70">
    <property type="match status" value="1"/>
</dbReference>
<name>A0A167J9I5_CALVF</name>